<name>A0A0D8L603_MORMO</name>
<proteinExistence type="predicted"/>
<evidence type="ECO:0000313" key="2">
    <source>
        <dbReference type="EMBL" id="KJF77252.1"/>
    </source>
</evidence>
<dbReference type="PATRIC" id="fig|582.24.peg.4410"/>
<reference evidence="2 3" key="1">
    <citation type="submission" date="2015-02" db="EMBL/GenBank/DDBJ databases">
        <title>Whole genome shotgun sequencing of cultured foodborne pathogen.</title>
        <authorList>
            <person name="Timme R."/>
            <person name="Allard M.W."/>
            <person name="Strain E."/>
            <person name="Evans P.S."/>
            <person name="Brown E."/>
        </authorList>
    </citation>
    <scope>NUCLEOTIDE SEQUENCE [LARGE SCALE GENOMIC DNA]</scope>
    <source>
        <strain evidence="2 3">GCSL-TSO-24</strain>
    </source>
</reference>
<evidence type="ECO:0000313" key="3">
    <source>
        <dbReference type="Proteomes" id="UP000032582"/>
    </source>
</evidence>
<accession>A0A0D8L603</accession>
<dbReference type="RefSeq" id="WP_025154694.1">
    <property type="nucleotide sequence ID" value="NZ_JAHOAK010000036.1"/>
</dbReference>
<dbReference type="EMBL" id="DACSWI010000016">
    <property type="protein sequence ID" value="HAT3810838.1"/>
    <property type="molecule type" value="Genomic_DNA"/>
</dbReference>
<gene>
    <name evidence="1" type="ORF">I8608_003746</name>
    <name evidence="2" type="ORF">UA45_13925</name>
</gene>
<dbReference type="EMBL" id="JZSH01000172">
    <property type="protein sequence ID" value="KJF77252.1"/>
    <property type="molecule type" value="Genomic_DNA"/>
</dbReference>
<evidence type="ECO:0000313" key="1">
    <source>
        <dbReference type="EMBL" id="HAT3810838.1"/>
    </source>
</evidence>
<comment type="caution">
    <text evidence="2">The sequence shown here is derived from an EMBL/GenBank/DDBJ whole genome shotgun (WGS) entry which is preliminary data.</text>
</comment>
<reference evidence="1" key="3">
    <citation type="submission" date="2020-10" db="EMBL/GenBank/DDBJ databases">
        <authorList>
            <consortium name="NCBI Pathogen Detection Project"/>
        </authorList>
    </citation>
    <scope>NUCLEOTIDE SEQUENCE</scope>
    <source>
        <strain evidence="1">Morganella morganii ARLG-3209</strain>
    </source>
</reference>
<sequence length="155" mass="17314">MLKVYIWLPEGKYIGHASLSFQGNYVSFWPKDSAGKKDLKIKSNSHPGAFMGALKEDIENEGNRQPLVVTINEINEEKLAFHIAELMSNTPRYQLARNNCSHIVAECLAVACDKKPGFTPSASNYSKYLGSTLGRGIWTPHDILRYAQELSVNIV</sequence>
<dbReference type="Proteomes" id="UP000865968">
    <property type="component" value="Unassembled WGS sequence"/>
</dbReference>
<dbReference type="Proteomes" id="UP000032582">
    <property type="component" value="Unassembled WGS sequence"/>
</dbReference>
<organism evidence="2 3">
    <name type="scientific">Morganella morganii</name>
    <name type="common">Proteus morganii</name>
    <dbReference type="NCBI Taxonomy" id="582"/>
    <lineage>
        <taxon>Bacteria</taxon>
        <taxon>Pseudomonadati</taxon>
        <taxon>Pseudomonadota</taxon>
        <taxon>Gammaproteobacteria</taxon>
        <taxon>Enterobacterales</taxon>
        <taxon>Morganellaceae</taxon>
        <taxon>Morganella</taxon>
    </lineage>
</organism>
<protein>
    <recommendedName>
        <fullName evidence="4">DUF4105 domain-containing protein</fullName>
    </recommendedName>
</protein>
<dbReference type="AlphaFoldDB" id="A0A0D8L603"/>
<reference evidence="1" key="2">
    <citation type="journal article" date="2018" name="Genome Biol.">
        <title>SKESA: strategic k-mer extension for scrupulous assemblies.</title>
        <authorList>
            <person name="Souvorov A."/>
            <person name="Agarwala R."/>
            <person name="Lipman D.J."/>
        </authorList>
    </citation>
    <scope>NUCLEOTIDE SEQUENCE</scope>
    <source>
        <strain evidence="1">Morganella morganii ARLG-3209</strain>
    </source>
</reference>
<evidence type="ECO:0008006" key="4">
    <source>
        <dbReference type="Google" id="ProtNLM"/>
    </source>
</evidence>